<comment type="caution">
    <text evidence="1">The sequence shown here is derived from an EMBL/GenBank/DDBJ whole genome shotgun (WGS) entry which is preliminary data.</text>
</comment>
<organism evidence="1 2">
    <name type="scientific">Camellia lanceoleosa</name>
    <dbReference type="NCBI Taxonomy" id="1840588"/>
    <lineage>
        <taxon>Eukaryota</taxon>
        <taxon>Viridiplantae</taxon>
        <taxon>Streptophyta</taxon>
        <taxon>Embryophyta</taxon>
        <taxon>Tracheophyta</taxon>
        <taxon>Spermatophyta</taxon>
        <taxon>Magnoliopsida</taxon>
        <taxon>eudicotyledons</taxon>
        <taxon>Gunneridae</taxon>
        <taxon>Pentapetalae</taxon>
        <taxon>asterids</taxon>
        <taxon>Ericales</taxon>
        <taxon>Theaceae</taxon>
        <taxon>Camellia</taxon>
    </lineage>
</organism>
<dbReference type="EMBL" id="CM045769">
    <property type="protein sequence ID" value="KAI7993388.1"/>
    <property type="molecule type" value="Genomic_DNA"/>
</dbReference>
<dbReference type="Proteomes" id="UP001060215">
    <property type="component" value="Chromosome 12"/>
</dbReference>
<name>A0ACC0FX12_9ERIC</name>
<accession>A0ACC0FX12</accession>
<proteinExistence type="predicted"/>
<sequence length="146" mass="15692">MPLITNSNQCPISNPRLCPTSLLQQLPKPQAKTPGSTRLCWRSLTPPPRRLHLTPKTTTPLPNSQSTLTGCYSSPHLLAYTQNPLPNFKPAGLQTYAATEKTTTNTLCVNTHSGRDNSNPTPGETTSPLANSQSTLTAAATPLLNF</sequence>
<reference evidence="1 2" key="1">
    <citation type="journal article" date="2022" name="Plant J.">
        <title>Chromosome-level genome of Camellia lanceoleosa provides a valuable resource for understanding genome evolution and self-incompatibility.</title>
        <authorList>
            <person name="Gong W."/>
            <person name="Xiao S."/>
            <person name="Wang L."/>
            <person name="Liao Z."/>
            <person name="Chang Y."/>
            <person name="Mo W."/>
            <person name="Hu G."/>
            <person name="Li W."/>
            <person name="Zhao G."/>
            <person name="Zhu H."/>
            <person name="Hu X."/>
            <person name="Ji K."/>
            <person name="Xiang X."/>
            <person name="Song Q."/>
            <person name="Yuan D."/>
            <person name="Jin S."/>
            <person name="Zhang L."/>
        </authorList>
    </citation>
    <scope>NUCLEOTIDE SEQUENCE [LARGE SCALE GENOMIC DNA]</scope>
    <source>
        <strain evidence="1">SQ_2022a</strain>
    </source>
</reference>
<evidence type="ECO:0000313" key="2">
    <source>
        <dbReference type="Proteomes" id="UP001060215"/>
    </source>
</evidence>
<keyword evidence="2" id="KW-1185">Reference proteome</keyword>
<evidence type="ECO:0000313" key="1">
    <source>
        <dbReference type="EMBL" id="KAI7993388.1"/>
    </source>
</evidence>
<gene>
    <name evidence="1" type="ORF">LOK49_LG11G00692</name>
</gene>
<protein>
    <submittedName>
        <fullName evidence="1">Uncharacterized protein</fullName>
    </submittedName>
</protein>